<dbReference type="Gene3D" id="3.30.10.20">
    <property type="match status" value="2"/>
</dbReference>
<dbReference type="SUPFAM" id="SSF56601">
    <property type="entry name" value="beta-lactamase/transpeptidase-like"/>
    <property type="match status" value="1"/>
</dbReference>
<evidence type="ECO:0000256" key="2">
    <source>
        <dbReference type="ARBA" id="ARBA00007171"/>
    </source>
</evidence>
<organism evidence="6 7">
    <name type="scientific">Faecalibacterium prausnitzii</name>
    <dbReference type="NCBI Taxonomy" id="853"/>
    <lineage>
        <taxon>Bacteria</taxon>
        <taxon>Bacillati</taxon>
        <taxon>Bacillota</taxon>
        <taxon>Clostridia</taxon>
        <taxon>Eubacteriales</taxon>
        <taxon>Oscillospiraceae</taxon>
        <taxon>Faecalibacterium</taxon>
    </lineage>
</organism>
<dbReference type="GO" id="GO:0008658">
    <property type="term" value="F:penicillin binding"/>
    <property type="evidence" value="ECO:0007669"/>
    <property type="project" value="InterPro"/>
</dbReference>
<dbReference type="AlphaFoldDB" id="A0A291T9W9"/>
<dbReference type="GO" id="GO:0071555">
    <property type="term" value="P:cell wall organization"/>
    <property type="evidence" value="ECO:0007669"/>
    <property type="project" value="TreeGrafter"/>
</dbReference>
<dbReference type="Proteomes" id="UP000223709">
    <property type="component" value="Chromosome"/>
</dbReference>
<dbReference type="InterPro" id="IPR036138">
    <property type="entry name" value="PBP_dimer_sf"/>
</dbReference>
<dbReference type="Pfam" id="PF03717">
    <property type="entry name" value="PBP_dimer"/>
    <property type="match status" value="1"/>
</dbReference>
<protein>
    <submittedName>
        <fullName evidence="6">Peptidase</fullName>
    </submittedName>
</protein>
<dbReference type="EMBL" id="CP023819">
    <property type="protein sequence ID" value="ATL89942.1"/>
    <property type="molecule type" value="Genomic_DNA"/>
</dbReference>
<dbReference type="PANTHER" id="PTHR30627">
    <property type="entry name" value="PEPTIDOGLYCAN D,D-TRANSPEPTIDASE"/>
    <property type="match status" value="1"/>
</dbReference>
<dbReference type="Pfam" id="PF03793">
    <property type="entry name" value="PASTA"/>
    <property type="match status" value="2"/>
</dbReference>
<dbReference type="Gene3D" id="3.90.1310.10">
    <property type="entry name" value="Penicillin-binding protein 2a (Domain 2)"/>
    <property type="match status" value="1"/>
</dbReference>
<dbReference type="InterPro" id="IPR012338">
    <property type="entry name" value="Beta-lactam/transpept-like"/>
</dbReference>
<comment type="similarity">
    <text evidence="2">Belongs to the transpeptidase family.</text>
</comment>
<evidence type="ECO:0000256" key="3">
    <source>
        <dbReference type="ARBA" id="ARBA00023136"/>
    </source>
</evidence>
<dbReference type="SMART" id="SM00740">
    <property type="entry name" value="PASTA"/>
    <property type="match status" value="2"/>
</dbReference>
<evidence type="ECO:0000256" key="4">
    <source>
        <dbReference type="SAM" id="Phobius"/>
    </source>
</evidence>
<dbReference type="RefSeq" id="WP_098923483.1">
    <property type="nucleotide sequence ID" value="NZ_CP023819.1"/>
</dbReference>
<accession>A0A291T9W9</accession>
<keyword evidence="3 4" id="KW-0472">Membrane</keyword>
<keyword evidence="4" id="KW-0812">Transmembrane</keyword>
<evidence type="ECO:0000259" key="5">
    <source>
        <dbReference type="PROSITE" id="PS51178"/>
    </source>
</evidence>
<dbReference type="Gene3D" id="3.40.710.10">
    <property type="entry name" value="DD-peptidase/beta-lactamase superfamily"/>
    <property type="match status" value="1"/>
</dbReference>
<proteinExistence type="inferred from homology"/>
<dbReference type="InterPro" id="IPR001460">
    <property type="entry name" value="PCN-bd_Tpept"/>
</dbReference>
<dbReference type="InterPro" id="IPR005543">
    <property type="entry name" value="PASTA_dom"/>
</dbReference>
<dbReference type="InterPro" id="IPR050515">
    <property type="entry name" value="Beta-lactam/transpept"/>
</dbReference>
<dbReference type="CDD" id="cd06575">
    <property type="entry name" value="PASTA_Pbp2x-like_2"/>
    <property type="match status" value="1"/>
</dbReference>
<evidence type="ECO:0000313" key="7">
    <source>
        <dbReference type="Proteomes" id="UP000223709"/>
    </source>
</evidence>
<feature type="domain" description="PASTA" evidence="5">
    <location>
        <begin position="727"/>
        <end position="791"/>
    </location>
</feature>
<gene>
    <name evidence="6" type="ORF">CRH10_06365</name>
</gene>
<dbReference type="PROSITE" id="PS51178">
    <property type="entry name" value="PASTA"/>
    <property type="match status" value="2"/>
</dbReference>
<feature type="transmembrane region" description="Helical" evidence="4">
    <location>
        <begin position="31"/>
        <end position="52"/>
    </location>
</feature>
<keyword evidence="4" id="KW-1133">Transmembrane helix</keyword>
<dbReference type="PANTHER" id="PTHR30627:SF1">
    <property type="entry name" value="PEPTIDOGLYCAN D,D-TRANSPEPTIDASE FTSI"/>
    <property type="match status" value="1"/>
</dbReference>
<feature type="domain" description="PASTA" evidence="5">
    <location>
        <begin position="794"/>
        <end position="851"/>
    </location>
</feature>
<dbReference type="SUPFAM" id="SSF54184">
    <property type="entry name" value="Penicillin-binding protein 2x (pbp-2x), c-terminal domain"/>
    <property type="match status" value="1"/>
</dbReference>
<dbReference type="InterPro" id="IPR005311">
    <property type="entry name" value="PBP_dimer"/>
</dbReference>
<dbReference type="Pfam" id="PF00905">
    <property type="entry name" value="Transpeptidase"/>
    <property type="match status" value="1"/>
</dbReference>
<evidence type="ECO:0000256" key="1">
    <source>
        <dbReference type="ARBA" id="ARBA00004370"/>
    </source>
</evidence>
<comment type="subcellular location">
    <subcellularLocation>
        <location evidence="1">Membrane</location>
    </subcellularLocation>
</comment>
<sequence>MQTPSSNPKKNSARRRSADPHARLSARLRHISFGAAVLLVVAAALTVIYSLYKIQIRDGATYRQYAAEQQLLDSTIQATRGEIYDTSGITLASTSVVWTIWADPSYSTALYTTTTDQDTKAETRTIDEAAMKEVCTQITLRLLSGDGESLDSVDTTSTEYQTQYQAVCDALSQNESSYQVLATKVNNAIKLSIEEYVKTYNKAHSKSGKSAGALEKILAKLGLGQQESDDGTPAVRKGRVSVSASKGFQRDYPYGRFAAAVLGFCNADGQGVYGLENSYESTLAGVNGRTITLRNAYGNAIADENATTYAAKDGSNLVLSLDVNIQEVVERYLNEAVAANTVENRGCAIVMNVKTGAILAMASKPDFDPNDPQDFSANLAYLTEQVQAEPELYTIYKKDENGNYLRDENGQKIADAEADYTGTYRDIQWKNKTITELYYPGSVFKVITAAMGVDSGKATYYTTLNCSGAYSVAKQTYHCAGRKSHGAQNLAEALRNSCNIYFIQLGQRVGSSLFYDYFDAFGFTERTGVDLPNETSFMQYYSKSRLGEVELASSAFGQAMAVTPLQVCTAISAAVNGGYLVTPHVVDKITDQNGNVVQEIGTNIRRQVISESASETIRQIMEFEVGDGTQGGGGNAYVAGYRIGGKSGTSEQLNMDRRADGDYKKVASFAAVLPANDPEILVYVMLDDPNNARTDYSSILAAPVVGNIISEIAPYLGIATDGVDRSGTTVKVPNLTGKEWSNAQVQLNIKGLKHQLAESESDQTAALVTYQYPRAGAEVPYGTTVYLYTDTYEGKHAEVPDVTGKSADFARQMLNAAGLNCTVEGSGTVQSQSEAPGSSVQQGTIVHLICG</sequence>
<evidence type="ECO:0000313" key="6">
    <source>
        <dbReference type="EMBL" id="ATL89942.1"/>
    </source>
</evidence>
<dbReference type="CDD" id="cd06577">
    <property type="entry name" value="PASTA_pknB"/>
    <property type="match status" value="1"/>
</dbReference>
<dbReference type="GO" id="GO:0005886">
    <property type="term" value="C:plasma membrane"/>
    <property type="evidence" value="ECO:0007669"/>
    <property type="project" value="TreeGrafter"/>
</dbReference>
<dbReference type="SUPFAM" id="SSF56519">
    <property type="entry name" value="Penicillin binding protein dimerisation domain"/>
    <property type="match status" value="1"/>
</dbReference>
<reference evidence="6 7" key="1">
    <citation type="submission" date="2017-10" db="EMBL/GenBank/DDBJ databases">
        <title>Complete Genome Sequence of Faecalibacterium prausnitzii isolated from the gut of healthy adult Indian.</title>
        <authorList>
            <person name="Bag S."/>
            <person name="Ghosh T.S."/>
            <person name="Das B."/>
        </authorList>
    </citation>
    <scope>NUCLEOTIDE SEQUENCE [LARGE SCALE GENOMIC DNA]</scope>
    <source>
        <strain evidence="6 7">Indica</strain>
    </source>
</reference>
<name>A0A291T9W9_9FIRM</name>